<organism evidence="4 5">
    <name type="scientific">Prorocentrum cordatum</name>
    <dbReference type="NCBI Taxonomy" id="2364126"/>
    <lineage>
        <taxon>Eukaryota</taxon>
        <taxon>Sar</taxon>
        <taxon>Alveolata</taxon>
        <taxon>Dinophyceae</taxon>
        <taxon>Prorocentrales</taxon>
        <taxon>Prorocentraceae</taxon>
        <taxon>Prorocentrum</taxon>
    </lineage>
</organism>
<evidence type="ECO:0000256" key="3">
    <source>
        <dbReference type="SAM" id="SignalP"/>
    </source>
</evidence>
<feature type="signal peptide" evidence="3">
    <location>
        <begin position="1"/>
        <end position="24"/>
    </location>
</feature>
<dbReference type="Proteomes" id="UP001189429">
    <property type="component" value="Unassembled WGS sequence"/>
</dbReference>
<evidence type="ECO:0000313" key="4">
    <source>
        <dbReference type="EMBL" id="CAK0858191.1"/>
    </source>
</evidence>
<gene>
    <name evidence="4" type="ORF">PCOR1329_LOCUS48055</name>
</gene>
<feature type="region of interest" description="Disordered" evidence="2">
    <location>
        <begin position="179"/>
        <end position="240"/>
    </location>
</feature>
<evidence type="ECO:0000256" key="2">
    <source>
        <dbReference type="SAM" id="MobiDB-lite"/>
    </source>
</evidence>
<comment type="caution">
    <text evidence="4">The sequence shown here is derived from an EMBL/GenBank/DDBJ whole genome shotgun (WGS) entry which is preliminary data.</text>
</comment>
<reference evidence="4" key="1">
    <citation type="submission" date="2023-10" db="EMBL/GenBank/DDBJ databases">
        <authorList>
            <person name="Chen Y."/>
            <person name="Shah S."/>
            <person name="Dougan E. K."/>
            <person name="Thang M."/>
            <person name="Chan C."/>
        </authorList>
    </citation>
    <scope>NUCLEOTIDE SEQUENCE [LARGE SCALE GENOMIC DNA]</scope>
</reference>
<proteinExistence type="predicted"/>
<evidence type="ECO:0000313" key="5">
    <source>
        <dbReference type="Proteomes" id="UP001189429"/>
    </source>
</evidence>
<dbReference type="EMBL" id="CAUYUJ010015798">
    <property type="protein sequence ID" value="CAK0858191.1"/>
    <property type="molecule type" value="Genomic_DNA"/>
</dbReference>
<feature type="chain" id="PRO_5045432447" evidence="3">
    <location>
        <begin position="25"/>
        <end position="240"/>
    </location>
</feature>
<keyword evidence="5" id="KW-1185">Reference proteome</keyword>
<protein>
    <submittedName>
        <fullName evidence="4">Uncharacterized protein</fullName>
    </submittedName>
</protein>
<evidence type="ECO:0000256" key="1">
    <source>
        <dbReference type="SAM" id="Coils"/>
    </source>
</evidence>
<keyword evidence="3" id="KW-0732">Signal</keyword>
<accession>A0ABN9UF81</accession>
<name>A0ABN9UF81_9DINO</name>
<feature type="coiled-coil region" evidence="1">
    <location>
        <begin position="69"/>
        <end position="110"/>
    </location>
</feature>
<sequence>MAPACRRLALRAPLPTLLLPYLVALPSLGKRDHLFAEVELGETALVVEPGPAKSQNVSEIVGAATEQTLEPLQRTQKELQAKLQGLDAKMVELKDNQTALQEEAQREEKRAQTDEKLKRMYTDLLNKAINGLRALEENYTSNTKEGVQLLRCLNGDCGTLGETSIEVLKRQQEIEQQVMEGQEQQVIKGRPQRPELPRRGAPRRGAAPRGAPARRRPEERRGRGGQGGHLQMVVEKDLRI</sequence>
<keyword evidence="1" id="KW-0175">Coiled coil</keyword>